<accession>A0A1L7X2L9</accession>
<gene>
    <name evidence="1" type="ORF">PAC_09162</name>
</gene>
<dbReference type="Proteomes" id="UP000184330">
    <property type="component" value="Unassembled WGS sequence"/>
</dbReference>
<organism evidence="1 2">
    <name type="scientific">Phialocephala subalpina</name>
    <dbReference type="NCBI Taxonomy" id="576137"/>
    <lineage>
        <taxon>Eukaryota</taxon>
        <taxon>Fungi</taxon>
        <taxon>Dikarya</taxon>
        <taxon>Ascomycota</taxon>
        <taxon>Pezizomycotina</taxon>
        <taxon>Leotiomycetes</taxon>
        <taxon>Helotiales</taxon>
        <taxon>Mollisiaceae</taxon>
        <taxon>Phialocephala</taxon>
        <taxon>Phialocephala fortinii species complex</taxon>
    </lineage>
</organism>
<evidence type="ECO:0000313" key="2">
    <source>
        <dbReference type="Proteomes" id="UP000184330"/>
    </source>
</evidence>
<reference evidence="1 2" key="1">
    <citation type="submission" date="2016-03" db="EMBL/GenBank/DDBJ databases">
        <authorList>
            <person name="Ploux O."/>
        </authorList>
    </citation>
    <scope>NUCLEOTIDE SEQUENCE [LARGE SCALE GENOMIC DNA]</scope>
    <source>
        <strain evidence="1 2">UAMH 11012</strain>
    </source>
</reference>
<name>A0A1L7X2L9_9HELO</name>
<protein>
    <submittedName>
        <fullName evidence="1">Uncharacterized protein</fullName>
    </submittedName>
</protein>
<evidence type="ECO:0000313" key="1">
    <source>
        <dbReference type="EMBL" id="CZR59270.1"/>
    </source>
</evidence>
<keyword evidence="2" id="KW-1185">Reference proteome</keyword>
<sequence>MSKQLTGWVFNHRGYGFQYHIQNRQENMVILGFPWTSTPVAKGLNALKHRQIKPVEFHPIPEELAEADETTRRFLVVGLAPWNQDLVNTAQGPLMATANGKAVPKGEAVGLLLPKTPLAVPNGEFYKVVVEISEKKLESIVMGLMIHRGNGKLCEALHWDAKDTFFFSEFRDEATALAARSKSWSEKVRTMKMKLLYPEKTQGELSQKELKPRQGRGGAMVISRAEVDFGNKLRMLSAVHKLEPTNQDVLVAIDKLLASEDKSLLLPSFKELVEFANHEMPLSLEVADAVAAQAKSSWPTMTISPANLLLLKRGMQLGKISVDIRTLKDFLSQGDYWMGVLGGGKVKEERLIKLVQVVIGGVQVIQKSQGPMMLAEVQKDESLALLGGVGQALRTISTHVKDSQLALIDQAGSQATTLSMEDVADAFATAIDADTGKLAYGQGMRLVSKEMVQVMEGIHESLDEVISLLEKAGIHERT</sequence>
<proteinExistence type="predicted"/>
<dbReference type="AlphaFoldDB" id="A0A1L7X2L9"/>
<dbReference type="EMBL" id="FJOG01000013">
    <property type="protein sequence ID" value="CZR59270.1"/>
    <property type="molecule type" value="Genomic_DNA"/>
</dbReference>